<dbReference type="GO" id="GO:0007165">
    <property type="term" value="P:signal transduction"/>
    <property type="evidence" value="ECO:0007669"/>
    <property type="project" value="UniProtKB-KW"/>
</dbReference>
<dbReference type="Pfam" id="PF00015">
    <property type="entry name" value="MCPsignal"/>
    <property type="match status" value="1"/>
</dbReference>
<reference evidence="3 4" key="1">
    <citation type="journal article" date="2018" name="Arch. Microbiol.">
        <title>New insights into the metabolic potential of the phototrophic purple bacterium Rhodopila globiformis DSM 161(T) from its draft genome sequence and evidence for a vanadium-dependent nitrogenase.</title>
        <authorList>
            <person name="Imhoff J.F."/>
            <person name="Rahn T."/>
            <person name="Kunzel S."/>
            <person name="Neulinger S.C."/>
        </authorList>
    </citation>
    <scope>NUCLEOTIDE SEQUENCE [LARGE SCALE GENOMIC DNA]</scope>
    <source>
        <strain evidence="3 4">DSM 16996</strain>
    </source>
</reference>
<evidence type="ECO:0000313" key="4">
    <source>
        <dbReference type="Proteomes" id="UP000239089"/>
    </source>
</evidence>
<accession>A0A2S6NDJ9</accession>
<sequence length="557" mass="58180">MRLTTKISAIIGMFAVILVAVAASPFVQGKLDRDQELRIDNAFEIAVLASNISQSVERAVASVDSVLLADDDANSRQATTELQGALGAIQAFKTDLFAIVGERLSEAEKARLSARIAEFVDYQTDTMTLSVKVSRKAAIVQINDESTVANRKSMLAAVKKLSDETMASARAERLAAEAARQRRVMTIAAISALTALLGVLFGGYVCEIHIRRPLDRLRKGVLNLAAGDLNLDLKDSRRRDEIGEMAGAVVTFRDMLAEKQALGAEAARKAQREIARANKLDSATANFRSHAEHAMQALNGSVAEMTDRAECLVKTSEDTKDQSAAATRAAEAAAGAISRVADAADALTRSAAVIHDHAHASSAVSVEARADIQDALRQVGGLSQAVGGIGEAASLIESIAAQTNLLALNATIEAARAGEHGRGFAVVAHEVKALAARTASATGLIASHIASIDTAVAGTAASAESNGATIARMEAIASQVAEAAAAQREISREIAQSALLAAQEAGTVGNSMVAMQRAAQMQDAEAERLRAASQTHAQEAAALAQFISTYIADVRAA</sequence>
<evidence type="ECO:0000313" key="3">
    <source>
        <dbReference type="EMBL" id="PPQ32680.1"/>
    </source>
</evidence>
<evidence type="ECO:0000256" key="1">
    <source>
        <dbReference type="ARBA" id="ARBA00023224"/>
    </source>
</evidence>
<dbReference type="OrthoDB" id="3289104at2"/>
<evidence type="ECO:0000256" key="2">
    <source>
        <dbReference type="ARBA" id="ARBA00029447"/>
    </source>
</evidence>
<dbReference type="Gene3D" id="1.10.287.950">
    <property type="entry name" value="Methyl-accepting chemotaxis protein"/>
    <property type="match status" value="1"/>
</dbReference>
<keyword evidence="4" id="KW-1185">Reference proteome</keyword>
<comment type="similarity">
    <text evidence="2">Belongs to the methyl-accepting chemotaxis (MCP) protein family.</text>
</comment>
<dbReference type="PANTHER" id="PTHR32089:SF112">
    <property type="entry name" value="LYSOZYME-LIKE PROTEIN-RELATED"/>
    <property type="match status" value="1"/>
</dbReference>
<protein>
    <recommendedName>
        <fullName evidence="5">Methyl-accepting chemotaxis protein</fullName>
    </recommendedName>
</protein>
<dbReference type="SUPFAM" id="SSF58104">
    <property type="entry name" value="Methyl-accepting chemotaxis protein (MCP) signaling domain"/>
    <property type="match status" value="1"/>
</dbReference>
<dbReference type="PROSITE" id="PS50885">
    <property type="entry name" value="HAMP"/>
    <property type="match status" value="1"/>
</dbReference>
<dbReference type="GO" id="GO:0006935">
    <property type="term" value="P:chemotaxis"/>
    <property type="evidence" value="ECO:0007669"/>
    <property type="project" value="InterPro"/>
</dbReference>
<dbReference type="InterPro" id="IPR003660">
    <property type="entry name" value="HAMP_dom"/>
</dbReference>
<dbReference type="InterPro" id="IPR004090">
    <property type="entry name" value="Chemotax_Me-accpt_rcpt"/>
</dbReference>
<name>A0A2S6NDJ9_9HYPH</name>
<dbReference type="GO" id="GO:0016020">
    <property type="term" value="C:membrane"/>
    <property type="evidence" value="ECO:0007669"/>
    <property type="project" value="InterPro"/>
</dbReference>
<proteinExistence type="inferred from homology"/>
<keyword evidence="1" id="KW-0807">Transducer</keyword>
<dbReference type="AlphaFoldDB" id="A0A2S6NDJ9"/>
<organism evidence="3 4">
    <name type="scientific">Rhodoblastus sphagnicola</name>
    <dbReference type="NCBI Taxonomy" id="333368"/>
    <lineage>
        <taxon>Bacteria</taxon>
        <taxon>Pseudomonadati</taxon>
        <taxon>Pseudomonadota</taxon>
        <taxon>Alphaproteobacteria</taxon>
        <taxon>Hyphomicrobiales</taxon>
        <taxon>Rhodoblastaceae</taxon>
        <taxon>Rhodoblastus</taxon>
    </lineage>
</organism>
<dbReference type="CDD" id="cd06225">
    <property type="entry name" value="HAMP"/>
    <property type="match status" value="1"/>
</dbReference>
<dbReference type="SMART" id="SM00304">
    <property type="entry name" value="HAMP"/>
    <property type="match status" value="1"/>
</dbReference>
<gene>
    <name evidence="3" type="ORF">CCR94_04490</name>
</gene>
<dbReference type="PROSITE" id="PS50111">
    <property type="entry name" value="CHEMOTAXIS_TRANSDUC_2"/>
    <property type="match status" value="1"/>
</dbReference>
<dbReference type="Pfam" id="PF00672">
    <property type="entry name" value="HAMP"/>
    <property type="match status" value="1"/>
</dbReference>
<dbReference type="Gene3D" id="6.10.340.10">
    <property type="match status" value="1"/>
</dbReference>
<dbReference type="PANTHER" id="PTHR32089">
    <property type="entry name" value="METHYL-ACCEPTING CHEMOTAXIS PROTEIN MCPB"/>
    <property type="match status" value="1"/>
</dbReference>
<dbReference type="InterPro" id="IPR004089">
    <property type="entry name" value="MCPsignal_dom"/>
</dbReference>
<dbReference type="EMBL" id="NHSJ01000036">
    <property type="protein sequence ID" value="PPQ32680.1"/>
    <property type="molecule type" value="Genomic_DNA"/>
</dbReference>
<dbReference type="RefSeq" id="WP_104506683.1">
    <property type="nucleotide sequence ID" value="NZ_JACIGC010000021.1"/>
</dbReference>
<evidence type="ECO:0008006" key="5">
    <source>
        <dbReference type="Google" id="ProtNLM"/>
    </source>
</evidence>
<dbReference type="GO" id="GO:0004888">
    <property type="term" value="F:transmembrane signaling receptor activity"/>
    <property type="evidence" value="ECO:0007669"/>
    <property type="project" value="InterPro"/>
</dbReference>
<dbReference type="SMART" id="SM00283">
    <property type="entry name" value="MA"/>
    <property type="match status" value="1"/>
</dbReference>
<dbReference type="PRINTS" id="PR00260">
    <property type="entry name" value="CHEMTRNSDUCR"/>
</dbReference>
<dbReference type="Proteomes" id="UP000239089">
    <property type="component" value="Unassembled WGS sequence"/>
</dbReference>
<comment type="caution">
    <text evidence="3">The sequence shown here is derived from an EMBL/GenBank/DDBJ whole genome shotgun (WGS) entry which is preliminary data.</text>
</comment>